<dbReference type="OMA" id="QKQAVML"/>
<evidence type="ECO:0000256" key="4">
    <source>
        <dbReference type="ARBA" id="ARBA00022927"/>
    </source>
</evidence>
<dbReference type="GO" id="GO:0015031">
    <property type="term" value="P:protein transport"/>
    <property type="evidence" value="ECO:0007669"/>
    <property type="project" value="UniProtKB-KW"/>
</dbReference>
<evidence type="ECO:0000313" key="10">
    <source>
        <dbReference type="EMBL" id="GAO52307.1"/>
    </source>
</evidence>
<evidence type="ECO:0000256" key="1">
    <source>
        <dbReference type="ARBA" id="ARBA00004601"/>
    </source>
</evidence>
<feature type="region of interest" description="Disordered" evidence="8">
    <location>
        <begin position="140"/>
        <end position="163"/>
    </location>
</feature>
<sequence length="967" mass="107585">MSAEVRIAVLREVSIGGGNAIANILKKAGATQQNLPRPGPREIPPVVFTDIEQVSSSEFSEYLASIGTEYEKYRAQKELGMEELRLQTSTLAKESDGESDSSVIGQLESRFAAAQLHPGKTIAGARLPLRRTGSFASVSSLDLPLSPTESEHGRPSRRHTVPGITPLSTVPPIFFEDNFSLENPRTFDMVSENSDVIRSTASAPESRKALATNAILQEKLSWYMDTVEVHLIKEISTASGSFFSALSDLQVLHNESEGAVEKIRGLREELREVDEEQAVRGLEIERLRVRRANVARLEGAMRALRDVVQRIENVGALIDKDQHAQALEEIEKLNSELAGKSQKTDAAPTLQLDLSKVQALDGARSQLKQLSSRIGKNIEKELARIFVTDLRQWAESISPRETLDRLSFSYQRNLRKPGNGSQRTSMEQARTFETIRPEIERTLEILQQTKSMEGAFQSLRDAVMKEIKAIIKQNLPSDDDAESVSSNITARSTNDKTIALARSLRNMSPVEFREMLACIYTSTVEYLRRLSSQYKLLLDITSTMDIGRSPPPVNGNGNSDTNDDIRARQVMDINDLIVAAVDVAQSRMVRILNVRSEQNSRFSVYDFLQYFALNILFIAECEAISGRMGTGLQGSVSSQAKAFVAVVHSDRMARQAGTVERDQWSLEEVPASVQQSVNRIVAAMTKDSEEWLNDLRVGAEPPKTKTNGDEGRSRSLDIEDQSFYVPVSTIVLMDALEVYEKLLVAIPVLGIDIVANMLDILKLFNSRTCQVILGAGATKSAGLKNITAKHLAMASQSLSVVITLMPYLRECARRHIGQAPIIAEFDKVKRAYQEHQNEIHSKLVAIMSDRLESHCRSLATINWERANTEKPEAYMEALVKETTTLHKVLAKYLNNIGLQTILDEVHARYNSRLGEEYRRIELRSVQAQEAMLADVRYFQDRLSKLEGVRGPGDYLAKLVEGKAVSAA</sequence>
<comment type="caution">
    <text evidence="10">The sequence shown here is derived from an EMBL/GenBank/DDBJ whole genome shotgun (WGS) entry which is preliminary data.</text>
</comment>
<dbReference type="PANTHER" id="PTHR12965:SF0">
    <property type="entry name" value="VACUOLAR PROTEIN SORTING-ASSOCIATED PROTEIN 54"/>
    <property type="match status" value="1"/>
</dbReference>
<dbReference type="InterPro" id="IPR012501">
    <property type="entry name" value="Vps54_C"/>
</dbReference>
<evidence type="ECO:0000256" key="2">
    <source>
        <dbReference type="ARBA" id="ARBA00009150"/>
    </source>
</evidence>
<keyword evidence="5" id="KW-0333">Golgi apparatus</keyword>
<organism evidence="10 11">
    <name type="scientific">Saitoella complicata (strain BCRC 22490 / CBS 7301 / JCM 7358 / NBRC 10748 / NRRL Y-17804)</name>
    <dbReference type="NCBI Taxonomy" id="698492"/>
    <lineage>
        <taxon>Eukaryota</taxon>
        <taxon>Fungi</taxon>
        <taxon>Dikarya</taxon>
        <taxon>Ascomycota</taxon>
        <taxon>Taphrinomycotina</taxon>
        <taxon>Taphrinomycotina incertae sedis</taxon>
        <taxon>Saitoella</taxon>
    </lineage>
</organism>
<gene>
    <name evidence="10" type="ORF">G7K_6386-t1</name>
</gene>
<evidence type="ECO:0000256" key="5">
    <source>
        <dbReference type="ARBA" id="ARBA00023034"/>
    </source>
</evidence>
<protein>
    <recommendedName>
        <fullName evidence="9">Vacuolar protein sorting-associated protein 54 C-terminal domain-containing protein</fullName>
    </recommendedName>
</protein>
<evidence type="ECO:0000256" key="7">
    <source>
        <dbReference type="SAM" id="Coils"/>
    </source>
</evidence>
<comment type="subcellular location">
    <subcellularLocation>
        <location evidence="1">Golgi apparatus</location>
        <location evidence="1">trans-Golgi network</location>
    </subcellularLocation>
</comment>
<reference evidence="10 11" key="3">
    <citation type="journal article" date="2015" name="Genome Announc.">
        <title>Draft Genome Sequence of the Archiascomycetous Yeast Saitoella complicata.</title>
        <authorList>
            <person name="Yamauchi K."/>
            <person name="Kondo S."/>
            <person name="Hamamoto M."/>
            <person name="Takahashi Y."/>
            <person name="Ogura Y."/>
            <person name="Hayashi T."/>
            <person name="Nishida H."/>
        </authorList>
    </citation>
    <scope>NUCLEOTIDE SEQUENCE [LARGE SCALE GENOMIC DNA]</scope>
    <source>
        <strain evidence="10 11">NRRL Y-17804</strain>
    </source>
</reference>
<name>A0A0E9NR03_SAICN</name>
<dbReference type="InterPro" id="IPR039745">
    <property type="entry name" value="Vps54"/>
</dbReference>
<dbReference type="PANTHER" id="PTHR12965">
    <property type="entry name" value="VACUOLAR PROTEIN SORTING 54"/>
    <property type="match status" value="1"/>
</dbReference>
<dbReference type="GO" id="GO:0006896">
    <property type="term" value="P:Golgi to vacuole transport"/>
    <property type="evidence" value="ECO:0007669"/>
    <property type="project" value="TreeGrafter"/>
</dbReference>
<reference evidence="10 11" key="2">
    <citation type="journal article" date="2014" name="J. Gen. Appl. Microbiol.">
        <title>The early diverging ascomycetous budding yeast Saitoella complicata has three histone deacetylases belonging to the Clr6, Hos2, and Rpd3 lineages.</title>
        <authorList>
            <person name="Nishida H."/>
            <person name="Matsumoto T."/>
            <person name="Kondo S."/>
            <person name="Hamamoto M."/>
            <person name="Yoshikawa H."/>
        </authorList>
    </citation>
    <scope>NUCLEOTIDE SEQUENCE [LARGE SCALE GENOMIC DNA]</scope>
    <source>
        <strain evidence="10 11">NRRL Y-17804</strain>
    </source>
</reference>
<feature type="domain" description="Vacuolar protein sorting-associated protein 54 C-terminal" evidence="9">
    <location>
        <begin position="721"/>
        <end position="850"/>
    </location>
</feature>
<evidence type="ECO:0000256" key="8">
    <source>
        <dbReference type="SAM" id="MobiDB-lite"/>
    </source>
</evidence>
<accession>A0A0E9NR03</accession>
<dbReference type="Gene3D" id="6.10.250.860">
    <property type="match status" value="1"/>
</dbReference>
<keyword evidence="11" id="KW-1185">Reference proteome</keyword>
<dbReference type="STRING" id="698492.A0A0E9NR03"/>
<dbReference type="Proteomes" id="UP000033140">
    <property type="component" value="Unassembled WGS sequence"/>
</dbReference>
<dbReference type="EMBL" id="BACD03000065">
    <property type="protein sequence ID" value="GAO52307.1"/>
    <property type="molecule type" value="Genomic_DNA"/>
</dbReference>
<keyword evidence="4" id="KW-0653">Protein transport</keyword>
<evidence type="ECO:0000259" key="9">
    <source>
        <dbReference type="Pfam" id="PF07928"/>
    </source>
</evidence>
<evidence type="ECO:0000256" key="6">
    <source>
        <dbReference type="ARBA" id="ARBA00023054"/>
    </source>
</evidence>
<dbReference type="GO" id="GO:0042147">
    <property type="term" value="P:retrograde transport, endosome to Golgi"/>
    <property type="evidence" value="ECO:0007669"/>
    <property type="project" value="InterPro"/>
</dbReference>
<reference evidence="10 11" key="1">
    <citation type="journal article" date="2011" name="J. Gen. Appl. Microbiol.">
        <title>Draft genome sequencing of the enigmatic yeast Saitoella complicata.</title>
        <authorList>
            <person name="Nishida H."/>
            <person name="Hamamoto M."/>
            <person name="Sugiyama J."/>
        </authorList>
    </citation>
    <scope>NUCLEOTIDE SEQUENCE [LARGE SCALE GENOMIC DNA]</scope>
    <source>
        <strain evidence="10 11">NRRL Y-17804</strain>
    </source>
</reference>
<dbReference type="GO" id="GO:0005829">
    <property type="term" value="C:cytosol"/>
    <property type="evidence" value="ECO:0007669"/>
    <property type="project" value="GOC"/>
</dbReference>
<dbReference type="GO" id="GO:0019905">
    <property type="term" value="F:syntaxin binding"/>
    <property type="evidence" value="ECO:0007669"/>
    <property type="project" value="TreeGrafter"/>
</dbReference>
<feature type="coiled-coil region" evidence="7">
    <location>
        <begin position="249"/>
        <end position="343"/>
    </location>
</feature>
<dbReference type="GO" id="GO:0000938">
    <property type="term" value="C:GARP complex"/>
    <property type="evidence" value="ECO:0007669"/>
    <property type="project" value="InterPro"/>
</dbReference>
<evidence type="ECO:0000313" key="11">
    <source>
        <dbReference type="Proteomes" id="UP000033140"/>
    </source>
</evidence>
<evidence type="ECO:0000256" key="3">
    <source>
        <dbReference type="ARBA" id="ARBA00022448"/>
    </source>
</evidence>
<dbReference type="AlphaFoldDB" id="A0A0E9NR03"/>
<keyword evidence="6 7" id="KW-0175">Coiled coil</keyword>
<comment type="similarity">
    <text evidence="2">Belongs to the VPS54 family.</text>
</comment>
<proteinExistence type="inferred from homology"/>
<dbReference type="Pfam" id="PF07928">
    <property type="entry name" value="Vps54"/>
    <property type="match status" value="1"/>
</dbReference>
<keyword evidence="3" id="KW-0813">Transport</keyword>